<dbReference type="AlphaFoldDB" id="A0ABD1Y4M4"/>
<keyword evidence="2" id="KW-1185">Reference proteome</keyword>
<dbReference type="EMBL" id="JBHFFA010000006">
    <property type="protein sequence ID" value="KAL2621545.1"/>
    <property type="molecule type" value="Genomic_DNA"/>
</dbReference>
<name>A0ABD1Y4M4_9MARC</name>
<organism evidence="1 2">
    <name type="scientific">Riccia fluitans</name>
    <dbReference type="NCBI Taxonomy" id="41844"/>
    <lineage>
        <taxon>Eukaryota</taxon>
        <taxon>Viridiplantae</taxon>
        <taxon>Streptophyta</taxon>
        <taxon>Embryophyta</taxon>
        <taxon>Marchantiophyta</taxon>
        <taxon>Marchantiopsida</taxon>
        <taxon>Marchantiidae</taxon>
        <taxon>Marchantiales</taxon>
        <taxon>Ricciaceae</taxon>
        <taxon>Riccia</taxon>
    </lineage>
</organism>
<reference evidence="1 2" key="1">
    <citation type="submission" date="2024-09" db="EMBL/GenBank/DDBJ databases">
        <title>Chromosome-scale assembly of Riccia fluitans.</title>
        <authorList>
            <person name="Paukszto L."/>
            <person name="Sawicki J."/>
            <person name="Karawczyk K."/>
            <person name="Piernik-Szablinska J."/>
            <person name="Szczecinska M."/>
            <person name="Mazdziarz M."/>
        </authorList>
    </citation>
    <scope>NUCLEOTIDE SEQUENCE [LARGE SCALE GENOMIC DNA]</scope>
    <source>
        <strain evidence="1">Rf_01</strain>
        <tissue evidence="1">Aerial parts of the thallus</tissue>
    </source>
</reference>
<gene>
    <name evidence="1" type="ORF">R1flu_001750</name>
</gene>
<dbReference type="Proteomes" id="UP001605036">
    <property type="component" value="Unassembled WGS sequence"/>
</dbReference>
<sequence length="113" mass="12347">MDSDLSRHEIRMDEQGTGTLVCHISCRVSTYLEFPEGSLAREELHYQVDRACLLLIRGDSGTGKVDGQLSKTECSNDDDLSKNRARSVDGLSMEKSGIGGLSLSVMASSRCDF</sequence>
<evidence type="ECO:0000313" key="1">
    <source>
        <dbReference type="EMBL" id="KAL2621545.1"/>
    </source>
</evidence>
<proteinExistence type="predicted"/>
<accession>A0ABD1Y4M4</accession>
<protein>
    <submittedName>
        <fullName evidence="1">Uncharacterized protein</fullName>
    </submittedName>
</protein>
<evidence type="ECO:0000313" key="2">
    <source>
        <dbReference type="Proteomes" id="UP001605036"/>
    </source>
</evidence>
<comment type="caution">
    <text evidence="1">The sequence shown here is derived from an EMBL/GenBank/DDBJ whole genome shotgun (WGS) entry which is preliminary data.</text>
</comment>